<keyword evidence="2" id="KW-1185">Reference proteome</keyword>
<protein>
    <submittedName>
        <fullName evidence="1">Uncharacterized protein</fullName>
    </submittedName>
</protein>
<proteinExistence type="predicted"/>
<reference evidence="1" key="1">
    <citation type="submission" date="2023-03" db="EMBL/GenBank/DDBJ databases">
        <title>Massive genome expansion in bonnet fungi (Mycena s.s.) driven by repeated elements and novel gene families across ecological guilds.</title>
        <authorList>
            <consortium name="Lawrence Berkeley National Laboratory"/>
            <person name="Harder C.B."/>
            <person name="Miyauchi S."/>
            <person name="Viragh M."/>
            <person name="Kuo A."/>
            <person name="Thoen E."/>
            <person name="Andreopoulos B."/>
            <person name="Lu D."/>
            <person name="Skrede I."/>
            <person name="Drula E."/>
            <person name="Henrissat B."/>
            <person name="Morin E."/>
            <person name="Kohler A."/>
            <person name="Barry K."/>
            <person name="LaButti K."/>
            <person name="Morin E."/>
            <person name="Salamov A."/>
            <person name="Lipzen A."/>
            <person name="Mereny Z."/>
            <person name="Hegedus B."/>
            <person name="Baldrian P."/>
            <person name="Stursova M."/>
            <person name="Weitz H."/>
            <person name="Taylor A."/>
            <person name="Grigoriev I.V."/>
            <person name="Nagy L.G."/>
            <person name="Martin F."/>
            <person name="Kauserud H."/>
        </authorList>
    </citation>
    <scope>NUCLEOTIDE SEQUENCE</scope>
    <source>
        <strain evidence="1">CBHHK200</strain>
    </source>
</reference>
<dbReference type="AlphaFoldDB" id="A0AAD6SER9"/>
<sequence>MLTQTGGIWTLYLTAGKGHVRGFMAFDGRGSDIGHGVGWALHGFFVLFDSVGTWLFTKFNSTIEFSTQRSAAHLPDLNFVLVPKSQEHVEKLKKMGLTEVQHDHSVIADNKPQRHVKFPRCQKNKDTVQHCATPSQRQANTVANVGPTPVKGHEAAVMALAGCLSGFFLMHRLHFLICSVGITYTRHYLDDNSELGPVQRMSLGFNYFFADWITKAFDKLLGVTINNLSEEDEQIMGWPAYRALAKVQAKVLDARLNLVLVRIPNVNVIPATGVTTWGTAKGSGLDTAEKVSIHREEDGLVEAAVEELLRFSVQVDIVYSANSQEMGPTIQICG</sequence>
<comment type="caution">
    <text evidence="1">The sequence shown here is derived from an EMBL/GenBank/DDBJ whole genome shotgun (WGS) entry which is preliminary data.</text>
</comment>
<gene>
    <name evidence="1" type="ORF">C8F04DRAFT_1192140</name>
</gene>
<evidence type="ECO:0000313" key="1">
    <source>
        <dbReference type="EMBL" id="KAJ7024730.1"/>
    </source>
</evidence>
<accession>A0AAD6SER9</accession>
<dbReference type="EMBL" id="JARJCM010000165">
    <property type="protein sequence ID" value="KAJ7024730.1"/>
    <property type="molecule type" value="Genomic_DNA"/>
</dbReference>
<evidence type="ECO:0000313" key="2">
    <source>
        <dbReference type="Proteomes" id="UP001218188"/>
    </source>
</evidence>
<name>A0AAD6SER9_9AGAR</name>
<dbReference type="Proteomes" id="UP001218188">
    <property type="component" value="Unassembled WGS sequence"/>
</dbReference>
<organism evidence="1 2">
    <name type="scientific">Mycena alexandri</name>
    <dbReference type="NCBI Taxonomy" id="1745969"/>
    <lineage>
        <taxon>Eukaryota</taxon>
        <taxon>Fungi</taxon>
        <taxon>Dikarya</taxon>
        <taxon>Basidiomycota</taxon>
        <taxon>Agaricomycotina</taxon>
        <taxon>Agaricomycetes</taxon>
        <taxon>Agaricomycetidae</taxon>
        <taxon>Agaricales</taxon>
        <taxon>Marasmiineae</taxon>
        <taxon>Mycenaceae</taxon>
        <taxon>Mycena</taxon>
    </lineage>
</organism>